<evidence type="ECO:0000259" key="1">
    <source>
        <dbReference type="Pfam" id="PF19624"/>
    </source>
</evidence>
<dbReference type="Pfam" id="PF19624">
    <property type="entry name" value="DUF6129"/>
    <property type="match status" value="1"/>
</dbReference>
<gene>
    <name evidence="2" type="ORF">ABXR19_06370</name>
</gene>
<proteinExistence type="predicted"/>
<dbReference type="Proteomes" id="UP001549691">
    <property type="component" value="Unassembled WGS sequence"/>
</dbReference>
<sequence>MTPEFIDTICKALADGNARRPGVDRELREAFPGVVFSVCDDNDIPSRLAPVATGEDFALYAISTSGHCSQLTPQLEGAGGLAIGLINDDD</sequence>
<evidence type="ECO:0000313" key="2">
    <source>
        <dbReference type="EMBL" id="MET7013806.1"/>
    </source>
</evidence>
<organism evidence="2 3">
    <name type="scientific">Uliginosibacterium flavum</name>
    <dbReference type="NCBI Taxonomy" id="1396831"/>
    <lineage>
        <taxon>Bacteria</taxon>
        <taxon>Pseudomonadati</taxon>
        <taxon>Pseudomonadota</taxon>
        <taxon>Betaproteobacteria</taxon>
        <taxon>Rhodocyclales</taxon>
        <taxon>Zoogloeaceae</taxon>
        <taxon>Uliginosibacterium</taxon>
    </lineage>
</organism>
<dbReference type="EMBL" id="JBEWZI010000005">
    <property type="protein sequence ID" value="MET7013806.1"/>
    <property type="molecule type" value="Genomic_DNA"/>
</dbReference>
<protein>
    <submittedName>
        <fullName evidence="2">DUF6129 family protein</fullName>
    </submittedName>
</protein>
<feature type="domain" description="DUF6129" evidence="1">
    <location>
        <begin position="27"/>
        <end position="72"/>
    </location>
</feature>
<evidence type="ECO:0000313" key="3">
    <source>
        <dbReference type="Proteomes" id="UP001549691"/>
    </source>
</evidence>
<keyword evidence="3" id="KW-1185">Reference proteome</keyword>
<accession>A0ABV2TIQ3</accession>
<dbReference type="RefSeq" id="WP_354600268.1">
    <property type="nucleotide sequence ID" value="NZ_JBEWZI010000005.1"/>
</dbReference>
<comment type="caution">
    <text evidence="2">The sequence shown here is derived from an EMBL/GenBank/DDBJ whole genome shotgun (WGS) entry which is preliminary data.</text>
</comment>
<reference evidence="2 3" key="1">
    <citation type="submission" date="2024-07" db="EMBL/GenBank/DDBJ databases">
        <title>Uliginosibacterium flavum JJ3220;KACC:17644.</title>
        <authorList>
            <person name="Kim M.K."/>
        </authorList>
    </citation>
    <scope>NUCLEOTIDE SEQUENCE [LARGE SCALE GENOMIC DNA]</scope>
    <source>
        <strain evidence="2 3">KACC:17644</strain>
    </source>
</reference>
<dbReference type="InterPro" id="IPR046132">
    <property type="entry name" value="DUF6129"/>
</dbReference>
<name>A0ABV2TIQ3_9RHOO</name>